<feature type="transmembrane region" description="Helical" evidence="6">
    <location>
        <begin position="100"/>
        <end position="120"/>
    </location>
</feature>
<name>A0A931AIG6_9ACTN</name>
<feature type="transmembrane region" description="Helical" evidence="6">
    <location>
        <begin position="248"/>
        <end position="269"/>
    </location>
</feature>
<dbReference type="SUPFAM" id="SSF103473">
    <property type="entry name" value="MFS general substrate transporter"/>
    <property type="match status" value="1"/>
</dbReference>
<evidence type="ECO:0000256" key="4">
    <source>
        <dbReference type="ARBA" id="ARBA00023136"/>
    </source>
</evidence>
<dbReference type="RefSeq" id="WP_195899859.1">
    <property type="nucleotide sequence ID" value="NZ_JADOGI010000140.1"/>
</dbReference>
<dbReference type="AlphaFoldDB" id="A0A931AIG6"/>
<dbReference type="InterPro" id="IPR011701">
    <property type="entry name" value="MFS"/>
</dbReference>
<evidence type="ECO:0000256" key="5">
    <source>
        <dbReference type="SAM" id="MobiDB-lite"/>
    </source>
</evidence>
<feature type="transmembrane region" description="Helical" evidence="6">
    <location>
        <begin position="323"/>
        <end position="345"/>
    </location>
</feature>
<evidence type="ECO:0000313" key="9">
    <source>
        <dbReference type="Proteomes" id="UP000605361"/>
    </source>
</evidence>
<feature type="transmembrane region" description="Helical" evidence="6">
    <location>
        <begin position="295"/>
        <end position="317"/>
    </location>
</feature>
<evidence type="ECO:0000256" key="1">
    <source>
        <dbReference type="ARBA" id="ARBA00004651"/>
    </source>
</evidence>
<accession>A0A931AIG6</accession>
<evidence type="ECO:0000256" key="6">
    <source>
        <dbReference type="SAM" id="Phobius"/>
    </source>
</evidence>
<dbReference type="Pfam" id="PF07690">
    <property type="entry name" value="MFS_1"/>
    <property type="match status" value="1"/>
</dbReference>
<sequence>MLCGSRSGAGEHAASETTATNAGRARGSLICRTSARILTFRDRACHAGRITCSPVLPSDLRTCQHASSAGLQMIVAGYTIVYAVLLITGARVGDLFGYRTAFLGGLAAFTVTTLAAGLAPTTGWLVAARLLQGAASAMMMPQVLTLIQRNYQGAARGRAIGLWSLTISGGIVAGQALGGIMLGFGTGWRTVFLVLVPIGALLMVAGLRALPADEGAGRTGLDPWGLVTLSAAVLLLVVPMVLGRDLGWPLWGWISMGLSVVTFAAFVRIERWVTSRGGRPLVDARVLRAPGMRPGLAILLFGPATWGAFLFTSSLHLQGELHLTPLASGMMLVPCALAFGLVGLLWPRLPVGLQRPLVPFGYVVAAPAYLGLGLFAGGGLSYALMSALVGGGLGVQVAVTNMATEQVDAEYAADASGALLTVMQLGQVIGVSTVGTLFITLSQAGPARSSMSASMGASLAMAALAVLAGLSSIFLVRRRSPAHT</sequence>
<feature type="transmembrane region" description="Helical" evidence="6">
    <location>
        <begin position="415"/>
        <end position="441"/>
    </location>
</feature>
<dbReference type="PANTHER" id="PTHR42718">
    <property type="entry name" value="MAJOR FACILITATOR SUPERFAMILY MULTIDRUG TRANSPORTER MFSC"/>
    <property type="match status" value="1"/>
</dbReference>
<dbReference type="PANTHER" id="PTHR42718:SF39">
    <property type="entry name" value="ACTINORHODIN TRANSPORTER-RELATED"/>
    <property type="match status" value="1"/>
</dbReference>
<dbReference type="PROSITE" id="PS50850">
    <property type="entry name" value="MFS"/>
    <property type="match status" value="1"/>
</dbReference>
<dbReference type="EMBL" id="JADOGI010000140">
    <property type="protein sequence ID" value="MBF8190949.1"/>
    <property type="molecule type" value="Genomic_DNA"/>
</dbReference>
<keyword evidence="4 6" id="KW-0472">Membrane</keyword>
<protein>
    <submittedName>
        <fullName evidence="8">MFS transporter</fullName>
    </submittedName>
</protein>
<dbReference type="GO" id="GO:0005886">
    <property type="term" value="C:plasma membrane"/>
    <property type="evidence" value="ECO:0007669"/>
    <property type="project" value="UniProtKB-SubCell"/>
</dbReference>
<evidence type="ECO:0000256" key="3">
    <source>
        <dbReference type="ARBA" id="ARBA00022989"/>
    </source>
</evidence>
<keyword evidence="2 6" id="KW-0812">Transmembrane</keyword>
<evidence type="ECO:0000259" key="7">
    <source>
        <dbReference type="PROSITE" id="PS50850"/>
    </source>
</evidence>
<feature type="region of interest" description="Disordered" evidence="5">
    <location>
        <begin position="1"/>
        <end position="20"/>
    </location>
</feature>
<feature type="transmembrane region" description="Helical" evidence="6">
    <location>
        <begin position="159"/>
        <end position="184"/>
    </location>
</feature>
<evidence type="ECO:0000313" key="8">
    <source>
        <dbReference type="EMBL" id="MBF8190949.1"/>
    </source>
</evidence>
<dbReference type="CDD" id="cd17321">
    <property type="entry name" value="MFS_MMR_MDR_like"/>
    <property type="match status" value="1"/>
</dbReference>
<proteinExistence type="predicted"/>
<dbReference type="Gene3D" id="1.20.1250.20">
    <property type="entry name" value="MFS general substrate transporter like domains"/>
    <property type="match status" value="1"/>
</dbReference>
<keyword evidence="3 6" id="KW-1133">Transmembrane helix</keyword>
<feature type="domain" description="Major facilitator superfamily (MFS) profile" evidence="7">
    <location>
        <begin position="28"/>
        <end position="480"/>
    </location>
</feature>
<dbReference type="Proteomes" id="UP000605361">
    <property type="component" value="Unassembled WGS sequence"/>
</dbReference>
<feature type="transmembrane region" description="Helical" evidence="6">
    <location>
        <begin position="382"/>
        <end position="403"/>
    </location>
</feature>
<evidence type="ECO:0000256" key="2">
    <source>
        <dbReference type="ARBA" id="ARBA00022692"/>
    </source>
</evidence>
<dbReference type="InterPro" id="IPR020846">
    <property type="entry name" value="MFS_dom"/>
</dbReference>
<keyword evidence="9" id="KW-1185">Reference proteome</keyword>
<comment type="caution">
    <text evidence="8">The sequence shown here is derived from an EMBL/GenBank/DDBJ whole genome shotgun (WGS) entry which is preliminary data.</text>
</comment>
<reference evidence="8" key="1">
    <citation type="submission" date="2020-11" db="EMBL/GenBank/DDBJ databases">
        <title>Whole-genome analyses of Nonomuraea sp. K274.</title>
        <authorList>
            <person name="Veyisoglu A."/>
        </authorList>
    </citation>
    <scope>NUCLEOTIDE SEQUENCE</scope>
    <source>
        <strain evidence="8">K274</strain>
    </source>
</reference>
<comment type="subcellular location">
    <subcellularLocation>
        <location evidence="1">Cell membrane</location>
        <topology evidence="1">Multi-pass membrane protein</topology>
    </subcellularLocation>
</comment>
<feature type="transmembrane region" description="Helical" evidence="6">
    <location>
        <begin position="69"/>
        <end position="88"/>
    </location>
</feature>
<feature type="transmembrane region" description="Helical" evidence="6">
    <location>
        <begin position="453"/>
        <end position="476"/>
    </location>
</feature>
<dbReference type="Gene3D" id="1.20.1720.10">
    <property type="entry name" value="Multidrug resistance protein D"/>
    <property type="match status" value="1"/>
</dbReference>
<dbReference type="InterPro" id="IPR036259">
    <property type="entry name" value="MFS_trans_sf"/>
</dbReference>
<feature type="transmembrane region" description="Helical" evidence="6">
    <location>
        <begin position="357"/>
        <end position="376"/>
    </location>
</feature>
<feature type="transmembrane region" description="Helical" evidence="6">
    <location>
        <begin position="223"/>
        <end position="242"/>
    </location>
</feature>
<gene>
    <name evidence="8" type="ORF">ITP53_35635</name>
</gene>
<feature type="transmembrane region" description="Helical" evidence="6">
    <location>
        <begin position="190"/>
        <end position="211"/>
    </location>
</feature>
<organism evidence="8 9">
    <name type="scientific">Nonomuraea cypriaca</name>
    <dbReference type="NCBI Taxonomy" id="1187855"/>
    <lineage>
        <taxon>Bacteria</taxon>
        <taxon>Bacillati</taxon>
        <taxon>Actinomycetota</taxon>
        <taxon>Actinomycetes</taxon>
        <taxon>Streptosporangiales</taxon>
        <taxon>Streptosporangiaceae</taxon>
        <taxon>Nonomuraea</taxon>
    </lineage>
</organism>
<dbReference type="GO" id="GO:0022857">
    <property type="term" value="F:transmembrane transporter activity"/>
    <property type="evidence" value="ECO:0007669"/>
    <property type="project" value="InterPro"/>
</dbReference>